<evidence type="ECO:0000256" key="6">
    <source>
        <dbReference type="ARBA" id="ARBA00022777"/>
    </source>
</evidence>
<evidence type="ECO:0000256" key="11">
    <source>
        <dbReference type="PIRSR" id="PIRSR016496-2"/>
    </source>
</evidence>
<dbReference type="NCBIfam" id="NF040647">
    <property type="entry name" value="IPPK_Arch"/>
    <property type="match status" value="1"/>
</dbReference>
<dbReference type="InterPro" id="IPR036393">
    <property type="entry name" value="AceGlu_kinase-like_sf"/>
</dbReference>
<sequence>MLIFLKLGGSLITDKDRPKTARVDIINRLCGEIAAAKKEKPHLNIILGHGSGSFGHASARKYGTHGGVRSREEWLGFAEVWRDARELNQIVMSSLDEANLPAISFPPSAMVTTDHRKIITWDTQNIQSALQAGLLPVIMGDVIFDHGQGGTILSTEELFHYLALVIHPDRILYTGKDEGVWEDFPQSQKLISKITPQTFPQIQAAIQASASVDVTGGMLLKVQSMLHLVQQIPNLKVQIFSGLEAGNVHKALTGEELGTIISSGF</sequence>
<dbReference type="PANTHER" id="PTHR43654:SF1">
    <property type="entry name" value="ISOPENTENYL PHOSPHATE KINASE"/>
    <property type="match status" value="1"/>
</dbReference>
<dbReference type="EMBL" id="LGCL01000021">
    <property type="protein sequence ID" value="KPL77916.1"/>
    <property type="molecule type" value="Genomic_DNA"/>
</dbReference>
<proteinExistence type="inferred from homology"/>
<dbReference type="GO" id="GO:0005829">
    <property type="term" value="C:cytosol"/>
    <property type="evidence" value="ECO:0007669"/>
    <property type="project" value="TreeGrafter"/>
</dbReference>
<evidence type="ECO:0000256" key="1">
    <source>
        <dbReference type="ARBA" id="ARBA00010540"/>
    </source>
</evidence>
<keyword evidence="6" id="KW-0418">Kinase</keyword>
<comment type="caution">
    <text evidence="13">The sequence shown here is derived from an EMBL/GenBank/DDBJ whole genome shotgun (WGS) entry which is preliminary data.</text>
</comment>
<dbReference type="InterPro" id="IPR024192">
    <property type="entry name" value="Fosfomycin_R_FomA-type"/>
</dbReference>
<feature type="binding site" evidence="10">
    <location>
        <position position="52"/>
    </location>
    <ligand>
        <name>ATP</name>
        <dbReference type="ChEBI" id="CHEBI:30616"/>
    </ligand>
</feature>
<keyword evidence="4" id="KW-0808">Transferase</keyword>
<evidence type="ECO:0000256" key="3">
    <source>
        <dbReference type="ARBA" id="ARBA00017267"/>
    </source>
</evidence>
<keyword evidence="7 10" id="KW-0067">ATP-binding</keyword>
<feature type="binding site" evidence="10">
    <location>
        <position position="56"/>
    </location>
    <ligand>
        <name>substrate</name>
    </ligand>
</feature>
<comment type="similarity">
    <text evidence="1">Belongs to the isopentenyl phosphate kinase family.</text>
</comment>
<accession>A0A0P6XRN4</accession>
<dbReference type="EC" id="2.7.4.26" evidence="2"/>
<dbReference type="GO" id="GO:0005524">
    <property type="term" value="F:ATP binding"/>
    <property type="evidence" value="ECO:0007669"/>
    <property type="project" value="UniProtKB-KW"/>
</dbReference>
<dbReference type="Proteomes" id="UP000050417">
    <property type="component" value="Unassembled WGS sequence"/>
</dbReference>
<dbReference type="AlphaFoldDB" id="A0A0P6XRN4"/>
<reference evidence="13 14" key="1">
    <citation type="submission" date="2015-07" db="EMBL/GenBank/DDBJ databases">
        <title>Genome sequence of Ornatilinea apprima DSM 23815.</title>
        <authorList>
            <person name="Hemp J."/>
            <person name="Ward L.M."/>
            <person name="Pace L.A."/>
            <person name="Fischer W.W."/>
        </authorList>
    </citation>
    <scope>NUCLEOTIDE SEQUENCE [LARGE SCALE GENOMIC DNA]</scope>
    <source>
        <strain evidence="13 14">P3M-1</strain>
    </source>
</reference>
<dbReference type="GO" id="GO:0102043">
    <property type="term" value="F:isopentenyl phosphate kinase activity"/>
    <property type="evidence" value="ECO:0007669"/>
    <property type="project" value="UniProtKB-EC"/>
</dbReference>
<gene>
    <name evidence="13" type="ORF">ADN00_08300</name>
</gene>
<feature type="domain" description="Aspartate/glutamate/uridylate kinase" evidence="12">
    <location>
        <begin position="1"/>
        <end position="240"/>
    </location>
</feature>
<feature type="binding site" evidence="10">
    <location>
        <begin position="6"/>
        <end position="10"/>
    </location>
    <ligand>
        <name>ATP</name>
        <dbReference type="ChEBI" id="CHEBI:30616"/>
    </ligand>
</feature>
<keyword evidence="5 10" id="KW-0547">Nucleotide-binding</keyword>
<evidence type="ECO:0000259" key="12">
    <source>
        <dbReference type="Pfam" id="PF00696"/>
    </source>
</evidence>
<dbReference type="InterPro" id="IPR001048">
    <property type="entry name" value="Asp/Glu/Uridylate_kinase"/>
</dbReference>
<dbReference type="PIRSF" id="PIRSF016496">
    <property type="entry name" value="Kin_FomA"/>
    <property type="match status" value="1"/>
</dbReference>
<dbReference type="CDD" id="cd04241">
    <property type="entry name" value="AAK_FomA-like"/>
    <property type="match status" value="1"/>
</dbReference>
<keyword evidence="14" id="KW-1185">Reference proteome</keyword>
<name>A0A0P6XRN4_9CHLR</name>
<feature type="binding site" evidence="10">
    <location>
        <position position="51"/>
    </location>
    <ligand>
        <name>substrate</name>
    </ligand>
</feature>
<evidence type="ECO:0000256" key="5">
    <source>
        <dbReference type="ARBA" id="ARBA00022741"/>
    </source>
</evidence>
<evidence type="ECO:0000256" key="2">
    <source>
        <dbReference type="ARBA" id="ARBA00012908"/>
    </source>
</evidence>
<dbReference type="GO" id="GO:0008299">
    <property type="term" value="P:isoprenoid biosynthetic process"/>
    <property type="evidence" value="ECO:0007669"/>
    <property type="project" value="UniProtKB-KW"/>
</dbReference>
<feature type="binding site" evidence="10">
    <location>
        <position position="217"/>
    </location>
    <ligand>
        <name>ATP</name>
        <dbReference type="ChEBI" id="CHEBI:30616"/>
    </ligand>
</feature>
<dbReference type="SUPFAM" id="SSF53633">
    <property type="entry name" value="Carbamate kinase-like"/>
    <property type="match status" value="1"/>
</dbReference>
<keyword evidence="8" id="KW-0414">Isoprene biosynthesis</keyword>
<evidence type="ECO:0000256" key="7">
    <source>
        <dbReference type="ARBA" id="ARBA00022840"/>
    </source>
</evidence>
<feature type="binding site" evidence="10">
    <location>
        <position position="155"/>
    </location>
    <ligand>
        <name>substrate</name>
    </ligand>
</feature>
<evidence type="ECO:0000256" key="4">
    <source>
        <dbReference type="ARBA" id="ARBA00022679"/>
    </source>
</evidence>
<evidence type="ECO:0000313" key="13">
    <source>
        <dbReference type="EMBL" id="KPL77916.1"/>
    </source>
</evidence>
<feature type="binding site" evidence="10">
    <location>
        <position position="221"/>
    </location>
    <ligand>
        <name>ATP</name>
        <dbReference type="ChEBI" id="CHEBI:30616"/>
    </ligand>
</feature>
<dbReference type="PANTHER" id="PTHR43654">
    <property type="entry name" value="GLUTAMATE 5-KINASE"/>
    <property type="match status" value="1"/>
</dbReference>
<evidence type="ECO:0000313" key="14">
    <source>
        <dbReference type="Proteomes" id="UP000050417"/>
    </source>
</evidence>
<dbReference type="Gene3D" id="3.40.1160.10">
    <property type="entry name" value="Acetylglutamate kinase-like"/>
    <property type="match status" value="1"/>
</dbReference>
<feature type="site" description="Transition state stabilizer" evidence="11">
    <location>
        <position position="15"/>
    </location>
</feature>
<organism evidence="13 14">
    <name type="scientific">Ornatilinea apprima</name>
    <dbReference type="NCBI Taxonomy" id="1134406"/>
    <lineage>
        <taxon>Bacteria</taxon>
        <taxon>Bacillati</taxon>
        <taxon>Chloroflexota</taxon>
        <taxon>Anaerolineae</taxon>
        <taxon>Anaerolineales</taxon>
        <taxon>Anaerolineaceae</taxon>
        <taxon>Ornatilinea</taxon>
    </lineage>
</organism>
<dbReference type="GO" id="GO:0004349">
    <property type="term" value="F:glutamate 5-kinase activity"/>
    <property type="evidence" value="ECO:0007669"/>
    <property type="project" value="TreeGrafter"/>
</dbReference>
<comment type="catalytic activity">
    <reaction evidence="9">
        <text>isopentenyl phosphate + ATP = isopentenyl diphosphate + ADP</text>
        <dbReference type="Rhea" id="RHEA:33963"/>
        <dbReference type="ChEBI" id="CHEBI:30616"/>
        <dbReference type="ChEBI" id="CHEBI:65078"/>
        <dbReference type="ChEBI" id="CHEBI:128769"/>
        <dbReference type="ChEBI" id="CHEBI:456216"/>
        <dbReference type="EC" id="2.7.4.26"/>
    </reaction>
</comment>
<dbReference type="STRING" id="1134406.ADN00_08300"/>
<dbReference type="Pfam" id="PF00696">
    <property type="entry name" value="AA_kinase"/>
    <property type="match status" value="1"/>
</dbReference>
<dbReference type="PATRIC" id="fig|1134406.4.peg.662"/>
<evidence type="ECO:0000256" key="8">
    <source>
        <dbReference type="ARBA" id="ARBA00023229"/>
    </source>
</evidence>
<protein>
    <recommendedName>
        <fullName evidence="3">Isopentenyl phosphate kinase</fullName>
        <ecNumber evidence="2">2.7.4.26</ecNumber>
    </recommendedName>
</protein>
<evidence type="ECO:0000256" key="9">
    <source>
        <dbReference type="ARBA" id="ARBA00049063"/>
    </source>
</evidence>
<evidence type="ECO:0000256" key="10">
    <source>
        <dbReference type="PIRSR" id="PIRSR016496-1"/>
    </source>
</evidence>